<evidence type="ECO:0008006" key="4">
    <source>
        <dbReference type="Google" id="ProtNLM"/>
    </source>
</evidence>
<dbReference type="Proteomes" id="UP000249204">
    <property type="component" value="Unassembled WGS sequence"/>
</dbReference>
<reference evidence="2 3" key="1">
    <citation type="submission" date="2018-06" db="EMBL/GenBank/DDBJ databases">
        <title>Isolation of heavy metals resistant Paenibacillus silvae NC2 from Gold-Copper mine in ZiJin, China.</title>
        <authorList>
            <person name="Xu J."/>
            <person name="Mazhar H.S."/>
            <person name="Rensing C."/>
        </authorList>
    </citation>
    <scope>NUCLEOTIDE SEQUENCE [LARGE SCALE GENOMIC DNA]</scope>
    <source>
        <strain evidence="2 3">NC2</strain>
    </source>
</reference>
<proteinExistence type="predicted"/>
<dbReference type="AlphaFoldDB" id="A0A2W6NAB9"/>
<dbReference type="EMBL" id="QKWW01000085">
    <property type="protein sequence ID" value="PZT52882.1"/>
    <property type="molecule type" value="Genomic_DNA"/>
</dbReference>
<feature type="signal peptide" evidence="1">
    <location>
        <begin position="1"/>
        <end position="26"/>
    </location>
</feature>
<name>A0A2W6NAB9_9BACL</name>
<dbReference type="InterPro" id="IPR015943">
    <property type="entry name" value="WD40/YVTN_repeat-like_dom_sf"/>
</dbReference>
<dbReference type="Gene3D" id="2.130.10.10">
    <property type="entry name" value="YVTN repeat-like/Quinoprotein amine dehydrogenase"/>
    <property type="match status" value="1"/>
</dbReference>
<dbReference type="InterPro" id="IPR011047">
    <property type="entry name" value="Quinoprotein_ADH-like_sf"/>
</dbReference>
<feature type="chain" id="PRO_5016098143" description="PQQ-like beta-propeller repeat protein" evidence="1">
    <location>
        <begin position="27"/>
        <end position="405"/>
    </location>
</feature>
<keyword evidence="1" id="KW-0732">Signal</keyword>
<evidence type="ECO:0000313" key="3">
    <source>
        <dbReference type="Proteomes" id="UP000249204"/>
    </source>
</evidence>
<dbReference type="RefSeq" id="WP_111272919.1">
    <property type="nucleotide sequence ID" value="NZ_QKWW01000085.1"/>
</dbReference>
<evidence type="ECO:0000256" key="1">
    <source>
        <dbReference type="SAM" id="SignalP"/>
    </source>
</evidence>
<organism evidence="2 3">
    <name type="scientific">Paenibacillus silvae</name>
    <dbReference type="NCBI Taxonomy" id="1325358"/>
    <lineage>
        <taxon>Bacteria</taxon>
        <taxon>Bacillati</taxon>
        <taxon>Bacillota</taxon>
        <taxon>Bacilli</taxon>
        <taxon>Bacillales</taxon>
        <taxon>Paenibacillaceae</taxon>
        <taxon>Paenibacillus</taxon>
    </lineage>
</organism>
<dbReference type="SUPFAM" id="SSF50998">
    <property type="entry name" value="Quinoprotein alcohol dehydrogenase-like"/>
    <property type="match status" value="1"/>
</dbReference>
<gene>
    <name evidence="2" type="ORF">DN757_25165</name>
</gene>
<evidence type="ECO:0000313" key="2">
    <source>
        <dbReference type="EMBL" id="PZT52882.1"/>
    </source>
</evidence>
<sequence length="405" mass="45552">MFHVKRWLALVIIMLLSITLSTSVSANTIQSLPKPAWTFAIPEGHDYISDSNVRVTDQTFHFMSMDNKMYILDKKTGKLLSKTSYTAGSNMFFSFFGTYAQVAPNGNVYILTPVKNGSGIEKQRLTAYHANGKVLWTRYFDEKVRSISGISIMPDGNLFIYLETASERVTSYQYTPQGKFLGKNKWNSSIFNGFVNGLLQTINSISKTSSRMTYYDSRMKQQFQYLFDFKEGMFSGLGPDGLLHFQKNHGKNVISFTAKTKNGKEVWTKKINNVSSYDDLETSMTVKKNVFSNGFTGIQSNGNFFIIDRKGVMQTVPASAKMYQTAPDGTVMLVEKSKILIYKTSESASTKLKLLYTLDISELSGADPTFVYEGGGVVYVMTDRNLISRLDLDKQPSSNTEQINK</sequence>
<accession>A0A2W6NAB9</accession>
<protein>
    <recommendedName>
        <fullName evidence="4">PQQ-like beta-propeller repeat protein</fullName>
    </recommendedName>
</protein>
<comment type="caution">
    <text evidence="2">The sequence shown here is derived from an EMBL/GenBank/DDBJ whole genome shotgun (WGS) entry which is preliminary data.</text>
</comment>